<evidence type="ECO:0000313" key="2">
    <source>
        <dbReference type="Proteomes" id="UP000293433"/>
    </source>
</evidence>
<sequence>MSLQQLQDFKHWHLGHPRGHTVESAVCDGILCAWVMGWMALPVMLVLQEWNWLPLSLASHLLPLGYWSLRRRLHRSGWLRCDWLHTVQGRTGPR</sequence>
<reference evidence="1 2" key="1">
    <citation type="submission" date="2019-02" db="EMBL/GenBank/DDBJ databases">
        <title>Genomic Encyclopedia of Type Strains, Phase IV (KMG-IV): sequencing the most valuable type-strain genomes for metagenomic binning, comparative biology and taxonomic classification.</title>
        <authorList>
            <person name="Goeker M."/>
        </authorList>
    </citation>
    <scope>NUCLEOTIDE SEQUENCE [LARGE SCALE GENOMIC DNA]</scope>
    <source>
        <strain evidence="1 2">DSM 10617</strain>
    </source>
</reference>
<evidence type="ECO:0000313" key="1">
    <source>
        <dbReference type="EMBL" id="RZS58375.1"/>
    </source>
</evidence>
<dbReference type="OrthoDB" id="9155042at2"/>
<proteinExistence type="predicted"/>
<dbReference type="RefSeq" id="WP_130480529.1">
    <property type="nucleotide sequence ID" value="NZ_SGWV01000007.1"/>
</dbReference>
<keyword evidence="2" id="KW-1185">Reference proteome</keyword>
<comment type="caution">
    <text evidence="1">The sequence shown here is derived from an EMBL/GenBank/DDBJ whole genome shotgun (WGS) entry which is preliminary data.</text>
</comment>
<name>A0A4Q7LTL4_9BURK</name>
<dbReference type="Proteomes" id="UP000293433">
    <property type="component" value="Unassembled WGS sequence"/>
</dbReference>
<accession>A0A4Q7LTL4</accession>
<dbReference type="AlphaFoldDB" id="A0A4Q7LTL4"/>
<protein>
    <submittedName>
        <fullName evidence="1">Uncharacterized protein</fullName>
    </submittedName>
</protein>
<organism evidence="1 2">
    <name type="scientific">Sphaerotilus mobilis</name>
    <dbReference type="NCBI Taxonomy" id="47994"/>
    <lineage>
        <taxon>Bacteria</taxon>
        <taxon>Pseudomonadati</taxon>
        <taxon>Pseudomonadota</taxon>
        <taxon>Betaproteobacteria</taxon>
        <taxon>Burkholderiales</taxon>
        <taxon>Sphaerotilaceae</taxon>
        <taxon>Sphaerotilus</taxon>
    </lineage>
</organism>
<dbReference type="EMBL" id="SGWV01000007">
    <property type="protein sequence ID" value="RZS58375.1"/>
    <property type="molecule type" value="Genomic_DNA"/>
</dbReference>
<gene>
    <name evidence="1" type="ORF">EV685_0667</name>
</gene>